<proteinExistence type="predicted"/>
<evidence type="ECO:0000256" key="2">
    <source>
        <dbReference type="SAM" id="Phobius"/>
    </source>
</evidence>
<feature type="non-terminal residue" evidence="4">
    <location>
        <position position="739"/>
    </location>
</feature>
<keyword evidence="2" id="KW-1133">Transmembrane helix</keyword>
<feature type="region of interest" description="Disordered" evidence="1">
    <location>
        <begin position="350"/>
        <end position="373"/>
    </location>
</feature>
<keyword evidence="2" id="KW-0472">Membrane</keyword>
<feature type="compositionally biased region" description="Low complexity" evidence="1">
    <location>
        <begin position="410"/>
        <end position="437"/>
    </location>
</feature>
<comment type="caution">
    <text evidence="4">The sequence shown here is derived from an EMBL/GenBank/DDBJ whole genome shotgun (WGS) entry which is preliminary data.</text>
</comment>
<dbReference type="EMBL" id="BKCJ010006375">
    <property type="protein sequence ID" value="GEU71814.1"/>
    <property type="molecule type" value="Genomic_DNA"/>
</dbReference>
<dbReference type="Pfam" id="PF07727">
    <property type="entry name" value="RVT_2"/>
    <property type="match status" value="1"/>
</dbReference>
<feature type="transmembrane region" description="Helical" evidence="2">
    <location>
        <begin position="18"/>
        <end position="36"/>
    </location>
</feature>
<reference evidence="4" key="1">
    <citation type="journal article" date="2019" name="Sci. Rep.">
        <title>Draft genome of Tanacetum cinerariifolium, the natural source of mosquito coil.</title>
        <authorList>
            <person name="Yamashiro T."/>
            <person name="Shiraishi A."/>
            <person name="Satake H."/>
            <person name="Nakayama K."/>
        </authorList>
    </citation>
    <scope>NUCLEOTIDE SEQUENCE</scope>
</reference>
<evidence type="ECO:0000256" key="1">
    <source>
        <dbReference type="SAM" id="MobiDB-lite"/>
    </source>
</evidence>
<protein>
    <submittedName>
        <fullName evidence="4">Retrovirus-related Pol polyprotein from transposon TNT 1-94</fullName>
    </submittedName>
</protein>
<evidence type="ECO:0000259" key="3">
    <source>
        <dbReference type="Pfam" id="PF07727"/>
    </source>
</evidence>
<gene>
    <name evidence="4" type="ORF">Tci_043792</name>
</gene>
<accession>A0A6L2MH51</accession>
<organism evidence="4">
    <name type="scientific">Tanacetum cinerariifolium</name>
    <name type="common">Dalmatian daisy</name>
    <name type="synonym">Chrysanthemum cinerariifolium</name>
    <dbReference type="NCBI Taxonomy" id="118510"/>
    <lineage>
        <taxon>Eukaryota</taxon>
        <taxon>Viridiplantae</taxon>
        <taxon>Streptophyta</taxon>
        <taxon>Embryophyta</taxon>
        <taxon>Tracheophyta</taxon>
        <taxon>Spermatophyta</taxon>
        <taxon>Magnoliopsida</taxon>
        <taxon>eudicotyledons</taxon>
        <taxon>Gunneridae</taxon>
        <taxon>Pentapetalae</taxon>
        <taxon>asterids</taxon>
        <taxon>campanulids</taxon>
        <taxon>Asterales</taxon>
        <taxon>Asteraceae</taxon>
        <taxon>Asteroideae</taxon>
        <taxon>Anthemideae</taxon>
        <taxon>Anthemidinae</taxon>
        <taxon>Tanacetum</taxon>
    </lineage>
</organism>
<name>A0A6L2MH51_TANCI</name>
<feature type="region of interest" description="Disordered" evidence="1">
    <location>
        <begin position="407"/>
        <end position="439"/>
    </location>
</feature>
<sequence>MVKPSLKPSGSSGTRLKAIRIFLAYAACMGFMIYQMDVKSAFLNGKILEEVYVQQPPRFESSKIPNNVYKLDKALYRLKQAPKAWGCQILGGKLVRWSAKKQNYVAMSSAEAEYVTAAGCCAQVLWIKSQLADYDVLYDKDIVRLGLATLGLVDENNPEISSISLVNFSPLKMRYFHRLGGFYAIYCQMSGSLKRLRVNVDDIADKSFSRAFVQPHAKEPVATADTIKSVDASESAKVLGNWPKPVDAEKIFSDITSSGRLIRRDPIWGCDRLVSRAKVIENQVMAIYVISVSSNSSEESVWTSTGRVILFGIIPTTIPDTTPSFDPSEDSTSDHIPPLPAILPFLSLAADSSDSDTPDTPPSPTHGTPPVHMMTAKKRVGPLPTHRLVVRHSVDYSSLDHFSLDDSLRDSLSSSSSKTSSDPSSYDLSGSSSDHSLPALASGMRPNHYLCLLVPSIPRSSAAISDRPYHDSSSASPFRKRSRSPVASVLLSSPIPGALSSARADILPSPKRIRKMDDDVERSDGIDIDPEIQAEIDECIAYADALRLRRIDARVVVEAVDREEIETGARCSVEIRVDRVTHPRIADDILEPAQEEGARDQGYMIVATGQQSADMLERIRELERGNMRLRYMMDVASQRVTRSQRRYKMNRDVITVGSTMQIPLLYRGEYSQWRERFMNYLEEQTDGEEMINSIQNGDVNDALGYKKKAVVVTSDPLALVVKKTKVSKRKEKVEVQTES</sequence>
<dbReference type="InterPro" id="IPR013103">
    <property type="entry name" value="RVT_2"/>
</dbReference>
<dbReference type="AlphaFoldDB" id="A0A6L2MH51"/>
<evidence type="ECO:0000313" key="4">
    <source>
        <dbReference type="EMBL" id="GEU71814.1"/>
    </source>
</evidence>
<keyword evidence="2" id="KW-0812">Transmembrane</keyword>
<feature type="domain" description="Reverse transcriptase Ty1/copia-type" evidence="3">
    <location>
        <begin position="14"/>
        <end position="89"/>
    </location>
</feature>